<dbReference type="Pfam" id="PF00498">
    <property type="entry name" value="FHA"/>
    <property type="match status" value="1"/>
</dbReference>
<evidence type="ECO:0000256" key="6">
    <source>
        <dbReference type="SAM" id="Phobius"/>
    </source>
</evidence>
<dbReference type="Pfam" id="PF01580">
    <property type="entry name" value="FtsK_SpoIIIE"/>
    <property type="match status" value="2"/>
</dbReference>
<keyword evidence="6" id="KW-1133">Transmembrane helix</keyword>
<name>A0ABV5KKT8_9BACL</name>
<accession>A0ABV5KKT8</accession>
<dbReference type="PROSITE" id="PS50006">
    <property type="entry name" value="FHA_DOMAIN"/>
    <property type="match status" value="1"/>
</dbReference>
<evidence type="ECO:0000313" key="10">
    <source>
        <dbReference type="Proteomes" id="UP001589747"/>
    </source>
</evidence>
<dbReference type="RefSeq" id="WP_377489959.1">
    <property type="nucleotide sequence ID" value="NZ_JBHMDO010000008.1"/>
</dbReference>
<evidence type="ECO:0000259" key="7">
    <source>
        <dbReference type="PROSITE" id="PS50006"/>
    </source>
</evidence>
<proteinExistence type="predicted"/>
<feature type="domain" description="FHA" evidence="7">
    <location>
        <begin position="119"/>
        <end position="170"/>
    </location>
</feature>
<dbReference type="InterPro" id="IPR008984">
    <property type="entry name" value="SMAD_FHA_dom_sf"/>
</dbReference>
<keyword evidence="3 5" id="KW-0067">ATP-binding</keyword>
<evidence type="ECO:0000256" key="2">
    <source>
        <dbReference type="ARBA" id="ARBA00022741"/>
    </source>
</evidence>
<feature type="binding site" evidence="5">
    <location>
        <begin position="1045"/>
        <end position="1052"/>
    </location>
    <ligand>
        <name>ATP</name>
        <dbReference type="ChEBI" id="CHEBI:30616"/>
    </ligand>
</feature>
<gene>
    <name evidence="9" type="primary">essC</name>
    <name evidence="9" type="ORF">ACFFSY_03515</name>
</gene>
<feature type="transmembrane region" description="Helical" evidence="6">
    <location>
        <begin position="289"/>
        <end position="310"/>
    </location>
</feature>
<keyword evidence="4" id="KW-0694">RNA-binding</keyword>
<dbReference type="CDD" id="cd01127">
    <property type="entry name" value="TrwB_TraG_TraD_VirD4"/>
    <property type="match status" value="1"/>
</dbReference>
<evidence type="ECO:0000256" key="5">
    <source>
        <dbReference type="PROSITE-ProRule" id="PRU00289"/>
    </source>
</evidence>
<dbReference type="PROSITE" id="PS50889">
    <property type="entry name" value="S4"/>
    <property type="match status" value="1"/>
</dbReference>
<keyword evidence="1" id="KW-0677">Repeat</keyword>
<dbReference type="PANTHER" id="PTHR22683">
    <property type="entry name" value="SPORULATION PROTEIN RELATED"/>
    <property type="match status" value="1"/>
</dbReference>
<dbReference type="InterPro" id="IPR050206">
    <property type="entry name" value="FtsK/SpoIIIE/SftA"/>
</dbReference>
<dbReference type="InterPro" id="IPR002543">
    <property type="entry name" value="FtsK_dom"/>
</dbReference>
<evidence type="ECO:0000256" key="4">
    <source>
        <dbReference type="PROSITE-ProRule" id="PRU00182"/>
    </source>
</evidence>
<keyword evidence="6" id="KW-0472">Membrane</keyword>
<keyword evidence="2 5" id="KW-0547">Nucleotide-binding</keyword>
<sequence>MSDLLIALFIDDTVKEFKLSTLLSRTTGTIMDRDVLESRAELILPLYKVGSEWVIRTPEARKVEISVNSEKVKEKTIAHGDYITVSHLDTQVEYSMLITDVSRCGLHFHKYKLEPSKPVFIGRLPESDIYFNLNNSVSRKHAAIRLDAEGGAHIEDLSGKTGIYVNGKRVSSSKLSAGDIIYIVGLKIIYLDHYIAVSSLIAGTTLSPLKPEYRQRLDMESRSEAGYFTRSPRIMKTLESGVFEIDPPPTLNKAGKMPLLFTLGPSMTMMVAMLVSLSVTISNASSGSSVVASAAMTVSMLTGAILWPILINRYQLRVEKAELQYREQRYLEYLGKQKKALEEKYQRNRRILNETLFPGPDTVAGFLRKQGSQRRLWERTPEDGDFLAVRLGIGEDDFQVVVSVPKQGFVLDEDPLAEEPMKIASQFAKLQEVPIAISLKENRTIGLIGEWDRILNNTKAMALHLAGLHAPDEVKLVLIYNEKTSQHFEWARELPHVWSTDRSLRHIATNRHEVHQLFHTLDETLKEREAEENRKARGSLPHYVFIIADEKLVEGEPLMRYIGNPRNQVGVTGVFVYGAISRLPKECEAIIQNETDCGIYYKNKFNNRFLPFTPDEVSDDLLLDFSRGLSRLSIKTEYAQLSVPERVSFLGMYRAGNIEELNIEGLWEENLSYKSLAAPIGIKAGGEVFNLDIHENYHGSHGLVAGMTGSGKSEFLQAYIISAAINYHPHDLSFVLIDYKGGGMANIFDGMPHIAGKITNLSGSQLNRSLISIKAELNRRQLLFNEYNVNHIDKYQKMYKEGRAATPLPHLVLISDEFAQLKTQQPEFMKELIDVAQIGRSLGIHLILATQKPSGVVDDQIWSNSKFRICLKVLDKYDSNEMIKKPDAAMIKLPGRCYVQVGYDEVYEYIQSGYSGLDYAPLPGYIDEDELTVSMIDSTAALMRSAKTDTSGTASGQSQLEALIHEIISIAERNSIPSLPLWLEPLKEELALDELERQPGFDGVGWPDRELRLEATVGMADFPKSQQQLPLSINLLKDGHVVLYGASGTGKTTFLQTLIYSLAESCSPENIHVHILDFGGRTLGYFAELPHCLGVAYADDEVQVEAAIEGLIKAMEQRKRLFAEHGTGSYEGYCRGTKNKLPAIVLVLDNYSGFKERYHDLEDQLVKIASNGKTYGIYLIITGNSKGAIYYRITEHVSNFLTLRMNDSFHYREILNTSSIPIEPDNVRGRGLAIAGDVVEFQTALVVKAENEMERISYIRDRIAAYNEAWEGPRAGLAQAMLIEQVAAAASERAAETTTLPARMPRLPRKAGLPLLEINEHMLMAGVQASSGRPHGLELQNLHTFFIASHEENSHPAHLMQMIRDAAEQPNRQLVLIDRSSRELAESYSEAVRRGRYLTTAADVDAFTDELESLMDVRLADYRHIRENAVSEETVYGWMQKHEALFIFINGFNDFYDMISDEAAEKWAQLIPAARGLNIYIVTSGQLDKLAPYNATELYMYLVRANKGILIEIPVHSQHIFDFPNMTHHERTKLLPAGYGYLVDGDQYDEIKCRASLGERGSHA</sequence>
<evidence type="ECO:0000313" key="9">
    <source>
        <dbReference type="EMBL" id="MFB9324988.1"/>
    </source>
</evidence>
<evidence type="ECO:0000259" key="8">
    <source>
        <dbReference type="PROSITE" id="PS50901"/>
    </source>
</evidence>
<evidence type="ECO:0000256" key="3">
    <source>
        <dbReference type="ARBA" id="ARBA00022840"/>
    </source>
</evidence>
<feature type="domain" description="FtsK" evidence="8">
    <location>
        <begin position="1028"/>
        <end position="1212"/>
    </location>
</feature>
<dbReference type="InterPro" id="IPR027417">
    <property type="entry name" value="P-loop_NTPase"/>
</dbReference>
<dbReference type="Gene3D" id="2.60.200.20">
    <property type="match status" value="1"/>
</dbReference>
<keyword evidence="6" id="KW-0812">Transmembrane</keyword>
<dbReference type="SUPFAM" id="SSF52540">
    <property type="entry name" value="P-loop containing nucleoside triphosphate hydrolases"/>
    <property type="match status" value="2"/>
</dbReference>
<dbReference type="InterPro" id="IPR023839">
    <property type="entry name" value="Firmicutes_EssC_C"/>
</dbReference>
<feature type="domain" description="FtsK" evidence="8">
    <location>
        <begin position="686"/>
        <end position="880"/>
    </location>
</feature>
<organism evidence="9 10">
    <name type="scientific">Paenibacillus aurantiacus</name>
    <dbReference type="NCBI Taxonomy" id="1936118"/>
    <lineage>
        <taxon>Bacteria</taxon>
        <taxon>Bacillati</taxon>
        <taxon>Bacillota</taxon>
        <taxon>Bacilli</taxon>
        <taxon>Bacillales</taxon>
        <taxon>Paenibacillaceae</taxon>
        <taxon>Paenibacillus</taxon>
    </lineage>
</organism>
<dbReference type="Proteomes" id="UP001589747">
    <property type="component" value="Unassembled WGS sequence"/>
</dbReference>
<dbReference type="PROSITE" id="PS50901">
    <property type="entry name" value="FTSK"/>
    <property type="match status" value="2"/>
</dbReference>
<dbReference type="InterPro" id="IPR000253">
    <property type="entry name" value="FHA_dom"/>
</dbReference>
<protein>
    <submittedName>
        <fullName evidence="9">Type VII secretion protein EssC</fullName>
    </submittedName>
</protein>
<dbReference type="Gene3D" id="3.40.50.300">
    <property type="entry name" value="P-loop containing nucleotide triphosphate hydrolases"/>
    <property type="match status" value="4"/>
</dbReference>
<dbReference type="SUPFAM" id="SSF49879">
    <property type="entry name" value="SMAD/FHA domain"/>
    <property type="match status" value="1"/>
</dbReference>
<dbReference type="PANTHER" id="PTHR22683:SF1">
    <property type="entry name" value="TYPE VII SECRETION SYSTEM PROTEIN ESSC"/>
    <property type="match status" value="1"/>
</dbReference>
<reference evidence="9 10" key="1">
    <citation type="submission" date="2024-09" db="EMBL/GenBank/DDBJ databases">
        <authorList>
            <person name="Sun Q."/>
            <person name="Mori K."/>
        </authorList>
    </citation>
    <scope>NUCLEOTIDE SEQUENCE [LARGE SCALE GENOMIC DNA]</scope>
    <source>
        <strain evidence="9 10">TISTR 2452</strain>
    </source>
</reference>
<dbReference type="SMART" id="SM00382">
    <property type="entry name" value="AAA"/>
    <property type="match status" value="2"/>
</dbReference>
<evidence type="ECO:0000256" key="1">
    <source>
        <dbReference type="ARBA" id="ARBA00022737"/>
    </source>
</evidence>
<dbReference type="InterPro" id="IPR003593">
    <property type="entry name" value="AAA+_ATPase"/>
</dbReference>
<comment type="caution">
    <text evidence="9">The sequence shown here is derived from an EMBL/GenBank/DDBJ whole genome shotgun (WGS) entry which is preliminary data.</text>
</comment>
<keyword evidence="10" id="KW-1185">Reference proteome</keyword>
<dbReference type="CDD" id="cd00060">
    <property type="entry name" value="FHA"/>
    <property type="match status" value="1"/>
</dbReference>
<feature type="transmembrane region" description="Helical" evidence="6">
    <location>
        <begin position="257"/>
        <end position="277"/>
    </location>
</feature>
<dbReference type="EMBL" id="JBHMDO010000008">
    <property type="protein sequence ID" value="MFB9324988.1"/>
    <property type="molecule type" value="Genomic_DNA"/>
</dbReference>
<dbReference type="NCBIfam" id="TIGR03928">
    <property type="entry name" value="T7_EssCb_Firm"/>
    <property type="match status" value="1"/>
</dbReference>
<dbReference type="SMART" id="SM00240">
    <property type="entry name" value="FHA"/>
    <property type="match status" value="1"/>
</dbReference>
<feature type="binding site" evidence="5">
    <location>
        <begin position="706"/>
        <end position="713"/>
    </location>
    <ligand>
        <name>ATP</name>
        <dbReference type="ChEBI" id="CHEBI:30616"/>
    </ligand>
</feature>